<reference evidence="1 2" key="1">
    <citation type="submission" date="2016-01" db="EMBL/GenBank/DDBJ databases">
        <title>Genome sequencing of Roseivirga spongicola UST030701-084.</title>
        <authorList>
            <person name="Selvaratnam C."/>
            <person name="Thevarajoo S."/>
            <person name="Goh K.M."/>
            <person name="Ee R."/>
            <person name="Chan K.-G."/>
            <person name="Chong C.S."/>
        </authorList>
    </citation>
    <scope>NUCLEOTIDE SEQUENCE [LARGE SCALE GENOMIC DNA]</scope>
    <source>
        <strain evidence="1 2">UST030701-084</strain>
    </source>
</reference>
<sequence>MANRPFVLAELPAEVKEYYEDQLAAINQKLFYIGKENPSFSIKVNAFYSDRTDLHAQIVHRKKSKEIDIGISPCYPVALHYYFNHLVQDYLISGVDEGIDNDVLERIKSQGLLIKFPGKRSFSLEIPSLIYDTLPKNEIQRNIAFHSASFALPFIGYHELCHLTSDHLDTDTSFSISKIFKDLRLSLAMKKDPLTMHKIWEYEADILASSLLIEDIFTEVNRDYVEMCDLDFDNIYHKASLVSTCIIAIFHLQHVSRARNQLHMSPLHRFIYILDHLINHIGHHFLVKDRQKLADTMFFSAQNVMKAWDRLNLDIQFDLEDRAKVRQTSEEGRIIASKSLRQRHLYKHRCYGTFVFNDQKVI</sequence>
<dbReference type="EMBL" id="LRPC01000001">
    <property type="protein sequence ID" value="KYG77533.1"/>
    <property type="molecule type" value="Genomic_DNA"/>
</dbReference>
<name>A0A150XFQ5_9BACT</name>
<accession>A0A150XFQ5</accession>
<keyword evidence="2" id="KW-1185">Reference proteome</keyword>
<dbReference type="AlphaFoldDB" id="A0A150XFQ5"/>
<dbReference type="Proteomes" id="UP000075606">
    <property type="component" value="Unassembled WGS sequence"/>
</dbReference>
<proteinExistence type="predicted"/>
<dbReference type="RefSeq" id="WP_068215970.1">
    <property type="nucleotide sequence ID" value="NZ_CP139724.1"/>
</dbReference>
<comment type="caution">
    <text evidence="1">The sequence shown here is derived from an EMBL/GenBank/DDBJ whole genome shotgun (WGS) entry which is preliminary data.</text>
</comment>
<organism evidence="1 2">
    <name type="scientific">Roseivirga spongicola</name>
    <dbReference type="NCBI Taxonomy" id="333140"/>
    <lineage>
        <taxon>Bacteria</taxon>
        <taxon>Pseudomonadati</taxon>
        <taxon>Bacteroidota</taxon>
        <taxon>Cytophagia</taxon>
        <taxon>Cytophagales</taxon>
        <taxon>Roseivirgaceae</taxon>
        <taxon>Roseivirga</taxon>
    </lineage>
</organism>
<evidence type="ECO:0000313" key="2">
    <source>
        <dbReference type="Proteomes" id="UP000075606"/>
    </source>
</evidence>
<dbReference type="STRING" id="333140.AWW68_01815"/>
<protein>
    <submittedName>
        <fullName evidence="1">Uncharacterized protein</fullName>
    </submittedName>
</protein>
<evidence type="ECO:0000313" key="1">
    <source>
        <dbReference type="EMBL" id="KYG77533.1"/>
    </source>
</evidence>
<gene>
    <name evidence="1" type="ORF">AWW68_01815</name>
</gene>